<dbReference type="GO" id="GO:0004180">
    <property type="term" value="F:carboxypeptidase activity"/>
    <property type="evidence" value="ECO:0007669"/>
    <property type="project" value="UniProtKB-KW"/>
</dbReference>
<dbReference type="Pfam" id="PF02557">
    <property type="entry name" value="VanY"/>
    <property type="match status" value="1"/>
</dbReference>
<dbReference type="KEGG" id="slo:Shew_1861"/>
<gene>
    <name evidence="2" type="ordered locus">Shew_1861</name>
</gene>
<dbReference type="EMBL" id="CP000606">
    <property type="protein sequence ID" value="ABO23727.1"/>
    <property type="molecule type" value="Genomic_DNA"/>
</dbReference>
<feature type="domain" description="D-alanyl-D-alanine carboxypeptidase-like core" evidence="1">
    <location>
        <begin position="38"/>
        <end position="192"/>
    </location>
</feature>
<organism evidence="2 3">
    <name type="scientific">Shewanella loihica (strain ATCC BAA-1088 / PV-4)</name>
    <dbReference type="NCBI Taxonomy" id="323850"/>
    <lineage>
        <taxon>Bacteria</taxon>
        <taxon>Pseudomonadati</taxon>
        <taxon>Pseudomonadota</taxon>
        <taxon>Gammaproteobacteria</taxon>
        <taxon>Alteromonadales</taxon>
        <taxon>Shewanellaceae</taxon>
        <taxon>Shewanella</taxon>
    </lineage>
</organism>
<keyword evidence="3" id="KW-1185">Reference proteome</keyword>
<dbReference type="PANTHER" id="PTHR34385">
    <property type="entry name" value="D-ALANYL-D-ALANINE CARBOXYPEPTIDASE"/>
    <property type="match status" value="1"/>
</dbReference>
<dbReference type="InterPro" id="IPR009045">
    <property type="entry name" value="Zn_M74/Hedgehog-like"/>
</dbReference>
<reference evidence="2 3" key="1">
    <citation type="submission" date="2007-03" db="EMBL/GenBank/DDBJ databases">
        <title>Complete sequence of Shewanella loihica PV-4.</title>
        <authorList>
            <consortium name="US DOE Joint Genome Institute"/>
            <person name="Copeland A."/>
            <person name="Lucas S."/>
            <person name="Lapidus A."/>
            <person name="Barry K."/>
            <person name="Detter J.C."/>
            <person name="Glavina del Rio T."/>
            <person name="Hammon N."/>
            <person name="Israni S."/>
            <person name="Dalin E."/>
            <person name="Tice H."/>
            <person name="Pitluck S."/>
            <person name="Chain P."/>
            <person name="Malfatti S."/>
            <person name="Shin M."/>
            <person name="Vergez L."/>
            <person name="Schmutz J."/>
            <person name="Larimer F."/>
            <person name="Land M."/>
            <person name="Hauser L."/>
            <person name="Kyrpides N."/>
            <person name="Mikhailova N."/>
            <person name="Romine M.F."/>
            <person name="Serres G."/>
            <person name="Fredrickson J."/>
            <person name="Tiedje J."/>
            <person name="Richardson P."/>
        </authorList>
    </citation>
    <scope>NUCLEOTIDE SEQUENCE [LARGE SCALE GENOMIC DNA]</scope>
    <source>
        <strain evidence="3">ATCC BAA-1088 / PV-4</strain>
    </source>
</reference>
<dbReference type="InterPro" id="IPR003709">
    <property type="entry name" value="VanY-like_core_dom"/>
</dbReference>
<evidence type="ECO:0000313" key="2">
    <source>
        <dbReference type="EMBL" id="ABO23727.1"/>
    </source>
</evidence>
<dbReference type="RefSeq" id="WP_011865659.1">
    <property type="nucleotide sequence ID" value="NC_009092.1"/>
</dbReference>
<keyword evidence="2" id="KW-0121">Carboxypeptidase</keyword>
<keyword evidence="2" id="KW-0645">Protease</keyword>
<protein>
    <submittedName>
        <fullName evidence="2">Peptidase M15B and M15C, D,D-carboxypeptidase VanY/endolysin</fullName>
    </submittedName>
</protein>
<dbReference type="HOGENOM" id="CLU_081855_0_0_6"/>
<dbReference type="Proteomes" id="UP000001558">
    <property type="component" value="Chromosome"/>
</dbReference>
<dbReference type="CDD" id="cd14847">
    <property type="entry name" value="DD-carboxypeptidase_like"/>
    <property type="match status" value="1"/>
</dbReference>
<dbReference type="Gene3D" id="3.30.1380.10">
    <property type="match status" value="1"/>
</dbReference>
<keyword evidence="2" id="KW-0378">Hydrolase</keyword>
<proteinExistence type="predicted"/>
<dbReference type="STRING" id="323850.Shew_1861"/>
<name>A3QE29_SHELP</name>
<dbReference type="SUPFAM" id="SSF55166">
    <property type="entry name" value="Hedgehog/DD-peptidase"/>
    <property type="match status" value="1"/>
</dbReference>
<dbReference type="eggNOG" id="COG1876">
    <property type="taxonomic scope" value="Bacteria"/>
</dbReference>
<dbReference type="AlphaFoldDB" id="A3QE29"/>
<evidence type="ECO:0000313" key="3">
    <source>
        <dbReference type="Proteomes" id="UP000001558"/>
    </source>
</evidence>
<dbReference type="InterPro" id="IPR052179">
    <property type="entry name" value="DD-CPase-like"/>
</dbReference>
<dbReference type="PANTHER" id="PTHR34385:SF1">
    <property type="entry name" value="PEPTIDOGLYCAN L-ALANYL-D-GLUTAMATE ENDOPEPTIDASE CWLK"/>
    <property type="match status" value="1"/>
</dbReference>
<sequence length="250" mass="27920">MLTPDANSRKAAEALASTSEQMDLYGEGNLPLMECQGHRLAPECAAQFIKMQTAAAIDGIEIAICSSYRDFDRQLGIWNAKASGKRPVLDKASRPIDIQRLDDNQLLDAILLWSAMPGMSRHHWGTDLDLFDAKNISRESLQLIDSEYHPGGPCHQLHLWLMANAADFGFYFPYQLGLSGVSPEPWHLSYYPLADTYLATFDTDKLKARLEQANIELKAPILTRLEALVSRYVYFVAPSPNGPVNPIIKK</sequence>
<dbReference type="GO" id="GO:0006508">
    <property type="term" value="P:proteolysis"/>
    <property type="evidence" value="ECO:0007669"/>
    <property type="project" value="InterPro"/>
</dbReference>
<accession>A3QE29</accession>
<evidence type="ECO:0000259" key="1">
    <source>
        <dbReference type="Pfam" id="PF02557"/>
    </source>
</evidence>